<dbReference type="AlphaFoldDB" id="A0A1Y1ZGT6"/>
<sequence length="456" mass="52526">MRLSGDASVTNTATDLLGLPLVIIRTVFEEVYQDDIEAFVSLSLLSKDCRHECERLLFRSLTINYKKIIATRGDLRILARLQDPEDTVAEHVRHLRIGPFTDHEDYNEAIAPAFERSLPHLTKLQSLGWNSHLPLPLNILQDLYELCPSAQLHITNRDRRFPVPLSRPLLSYPRLHTVDVTAYYVLRREGQVYSELDILKTCLIHGGSVKVLRLGTISSQQGVPMGCNTDDDPGYALEHWEGVMVGPLNFHWREGDRFPPLEELKLDHRRYNLSLEQCKMWIQCMDWSRLRKLDVDKGAPRYLFEALMGEVPQLKSLTFGAWPNYDIGPQTWECKDMSTIFKFLGSITALEEMVFNAFDYNDFMGTLPAIFEKSGCALRRFHATCVGWNSKRWTENDFMALLDSCYKLTDLNLYLRFHTVEGHWPDKHVTARAKYESLITTERQVPTGRTGDIRGM</sequence>
<dbReference type="Proteomes" id="UP000193144">
    <property type="component" value="Unassembled WGS sequence"/>
</dbReference>
<name>A0A1Y1ZGT6_9PLEO</name>
<evidence type="ECO:0000313" key="2">
    <source>
        <dbReference type="Proteomes" id="UP000193144"/>
    </source>
</evidence>
<dbReference type="Gene3D" id="3.80.10.10">
    <property type="entry name" value="Ribonuclease Inhibitor"/>
    <property type="match status" value="1"/>
</dbReference>
<gene>
    <name evidence="1" type="ORF">BCR34DRAFT_602898</name>
</gene>
<dbReference type="OrthoDB" id="3556572at2759"/>
<protein>
    <recommendedName>
        <fullName evidence="3">F-box domain-containing protein</fullName>
    </recommendedName>
</protein>
<evidence type="ECO:0000313" key="1">
    <source>
        <dbReference type="EMBL" id="ORY09384.1"/>
    </source>
</evidence>
<proteinExistence type="predicted"/>
<organism evidence="1 2">
    <name type="scientific">Clohesyomyces aquaticus</name>
    <dbReference type="NCBI Taxonomy" id="1231657"/>
    <lineage>
        <taxon>Eukaryota</taxon>
        <taxon>Fungi</taxon>
        <taxon>Dikarya</taxon>
        <taxon>Ascomycota</taxon>
        <taxon>Pezizomycotina</taxon>
        <taxon>Dothideomycetes</taxon>
        <taxon>Pleosporomycetidae</taxon>
        <taxon>Pleosporales</taxon>
        <taxon>Lindgomycetaceae</taxon>
        <taxon>Clohesyomyces</taxon>
    </lineage>
</organism>
<dbReference type="InterPro" id="IPR032675">
    <property type="entry name" value="LRR_dom_sf"/>
</dbReference>
<reference evidence="1 2" key="1">
    <citation type="submission" date="2016-07" db="EMBL/GenBank/DDBJ databases">
        <title>Pervasive Adenine N6-methylation of Active Genes in Fungi.</title>
        <authorList>
            <consortium name="DOE Joint Genome Institute"/>
            <person name="Mondo S.J."/>
            <person name="Dannebaum R.O."/>
            <person name="Kuo R.C."/>
            <person name="Labutti K."/>
            <person name="Haridas S."/>
            <person name="Kuo A."/>
            <person name="Salamov A."/>
            <person name="Ahrendt S.R."/>
            <person name="Lipzen A."/>
            <person name="Sullivan W."/>
            <person name="Andreopoulos W.B."/>
            <person name="Clum A."/>
            <person name="Lindquist E."/>
            <person name="Daum C."/>
            <person name="Ramamoorthy G.K."/>
            <person name="Gryganskyi A."/>
            <person name="Culley D."/>
            <person name="Magnuson J.K."/>
            <person name="James T.Y."/>
            <person name="O'Malley M.A."/>
            <person name="Stajich J.E."/>
            <person name="Spatafora J.W."/>
            <person name="Visel A."/>
            <person name="Grigoriev I.V."/>
        </authorList>
    </citation>
    <scope>NUCLEOTIDE SEQUENCE [LARGE SCALE GENOMIC DNA]</scope>
    <source>
        <strain evidence="1 2">CBS 115471</strain>
    </source>
</reference>
<dbReference type="EMBL" id="MCFA01000087">
    <property type="protein sequence ID" value="ORY09384.1"/>
    <property type="molecule type" value="Genomic_DNA"/>
</dbReference>
<evidence type="ECO:0008006" key="3">
    <source>
        <dbReference type="Google" id="ProtNLM"/>
    </source>
</evidence>
<accession>A0A1Y1ZGT6</accession>
<keyword evidence="2" id="KW-1185">Reference proteome</keyword>
<comment type="caution">
    <text evidence="1">The sequence shown here is derived from an EMBL/GenBank/DDBJ whole genome shotgun (WGS) entry which is preliminary data.</text>
</comment>
<dbReference type="STRING" id="1231657.A0A1Y1ZGT6"/>